<evidence type="ECO:0000259" key="1">
    <source>
        <dbReference type="Pfam" id="PF00934"/>
    </source>
</evidence>
<evidence type="ECO:0000313" key="2">
    <source>
        <dbReference type="EMBL" id="ORV69881.1"/>
    </source>
</evidence>
<evidence type="ECO:0000313" key="3">
    <source>
        <dbReference type="Proteomes" id="UP000193928"/>
    </source>
</evidence>
<dbReference type="InterPro" id="IPR013078">
    <property type="entry name" value="His_Pase_superF_clade-1"/>
</dbReference>
<dbReference type="SMART" id="SM00855">
    <property type="entry name" value="PGAM"/>
    <property type="match status" value="1"/>
</dbReference>
<sequence>MSYVTTAPGLLTTAATDLAQIGAALRAGNLGAVLPTTQLAVAAADDVSAAVAALFGTHGLQYQAAAAAAASYYEQFLQHLSVAAASYTGAEAAAAQTLGGLDSVVAQSFQSFVYGPIHTAGDAWIASPVGQTLDPIINAPTTLLLGRGLIGHGAAGTAARPTGGAGGILFGDGGTGYSPTAGVTPGGAGGNAGLIGNGGAGGAGFGGAIGGTGGVGGWLMGNGGLGGAGGTGGAGGQALFFGNGGDAGGGGFAGRGGLFVGASGAGALPAAGPNTLIQIDFVRHAQSIANAQGWIDTAVPGVALTPEGVQQAQAIAAVLAPPNQYAGIFASELLRTQQTASYLTAPGNPVILPGLNEINAGLLEGLPQVPFGLPYLVGPAAWVLGFPLVPMLAPGSTDVNGIVFNNAFNQSMQTMYNTAMANPVVSPATGHITEVAYSSAFTIEAGTLMNVNNPNPLLLLTHQLNNTSVVVVQGDPEGGWNLVSWDGVPVGPANLPTKLFVDFRNLIVPPQVAVWNAFAGLLSGDPTTFAIAVRDGLEGVGTATANFPMAVAEDFIDFLTHPSLSGLTGLPVPV</sequence>
<dbReference type="Proteomes" id="UP000193928">
    <property type="component" value="Unassembled WGS sequence"/>
</dbReference>
<comment type="caution">
    <text evidence="2">The sequence shown here is derived from an EMBL/GenBank/DDBJ whole genome shotgun (WGS) entry which is preliminary data.</text>
</comment>
<proteinExistence type="predicted"/>
<protein>
    <recommendedName>
        <fullName evidence="1">PE domain-containing protein</fullName>
    </recommendedName>
</protein>
<gene>
    <name evidence="2" type="ORF">AWC08_06130</name>
</gene>
<dbReference type="RefSeq" id="WP_069433979.1">
    <property type="nucleotide sequence ID" value="NZ_JACKSU010000132.1"/>
</dbReference>
<dbReference type="SUPFAM" id="SSF140459">
    <property type="entry name" value="PE/PPE dimer-like"/>
    <property type="match status" value="1"/>
</dbReference>
<dbReference type="AlphaFoldDB" id="A0A1X1VLF8"/>
<dbReference type="Pfam" id="PF21526">
    <property type="entry name" value="PGRS"/>
    <property type="match status" value="1"/>
</dbReference>
<dbReference type="InterPro" id="IPR029033">
    <property type="entry name" value="His_PPase_superfam"/>
</dbReference>
<dbReference type="Pfam" id="PF00934">
    <property type="entry name" value="PE"/>
    <property type="match status" value="1"/>
</dbReference>
<feature type="domain" description="PE" evidence="1">
    <location>
        <begin position="4"/>
        <end position="94"/>
    </location>
</feature>
<dbReference type="Gene3D" id="1.10.287.850">
    <property type="entry name" value="HP0062-like domain"/>
    <property type="match status" value="1"/>
</dbReference>
<dbReference type="InterPro" id="IPR048996">
    <property type="entry name" value="PGRS_rpt"/>
</dbReference>
<dbReference type="CDD" id="cd07067">
    <property type="entry name" value="HP_PGM_like"/>
    <property type="match status" value="1"/>
</dbReference>
<dbReference type="Gene3D" id="3.40.50.1240">
    <property type="entry name" value="Phosphoglycerate mutase-like"/>
    <property type="match status" value="1"/>
</dbReference>
<dbReference type="SUPFAM" id="SSF53254">
    <property type="entry name" value="Phosphoglycerate mutase-like"/>
    <property type="match status" value="1"/>
</dbReference>
<reference evidence="2 3" key="1">
    <citation type="submission" date="2016-01" db="EMBL/GenBank/DDBJ databases">
        <title>The new phylogeny of the genus Mycobacterium.</title>
        <authorList>
            <person name="Tarcisio F."/>
            <person name="Conor M."/>
            <person name="Antonella G."/>
            <person name="Elisabetta G."/>
            <person name="Giulia F.S."/>
            <person name="Sara T."/>
            <person name="Anna F."/>
            <person name="Clotilde B."/>
            <person name="Roberto B."/>
            <person name="Veronica D.S."/>
            <person name="Fabio R."/>
            <person name="Monica P."/>
            <person name="Olivier J."/>
            <person name="Enrico T."/>
            <person name="Nicola S."/>
        </authorList>
    </citation>
    <scope>NUCLEOTIDE SEQUENCE [LARGE SCALE GENOMIC DNA]</scope>
    <source>
        <strain evidence="2 3">DSM 44160</strain>
    </source>
</reference>
<organism evidence="2 3">
    <name type="scientific">Mycobacterium gordonae</name>
    <dbReference type="NCBI Taxonomy" id="1778"/>
    <lineage>
        <taxon>Bacteria</taxon>
        <taxon>Bacillati</taxon>
        <taxon>Actinomycetota</taxon>
        <taxon>Actinomycetes</taxon>
        <taxon>Mycobacteriales</taxon>
        <taxon>Mycobacteriaceae</taxon>
        <taxon>Mycobacterium</taxon>
    </lineage>
</organism>
<dbReference type="InterPro" id="IPR038332">
    <property type="entry name" value="PPE_sf"/>
</dbReference>
<name>A0A1X1VLF8_MYCGO</name>
<dbReference type="Pfam" id="PF00300">
    <property type="entry name" value="His_Phos_1"/>
    <property type="match status" value="1"/>
</dbReference>
<accession>A0A1X1VLF8</accession>
<dbReference type="EMBL" id="LQOY01000230">
    <property type="protein sequence ID" value="ORV69881.1"/>
    <property type="molecule type" value="Genomic_DNA"/>
</dbReference>
<keyword evidence="3" id="KW-1185">Reference proteome</keyword>
<dbReference type="InterPro" id="IPR000084">
    <property type="entry name" value="PE-PGRS_N"/>
</dbReference>